<dbReference type="SMART" id="SM00355">
    <property type="entry name" value="ZnF_C2H2"/>
    <property type="match status" value="5"/>
</dbReference>
<keyword evidence="11" id="KW-1185">Reference proteome</keyword>
<dbReference type="GO" id="GO:0000978">
    <property type="term" value="F:RNA polymerase II cis-regulatory region sequence-specific DNA binding"/>
    <property type="evidence" value="ECO:0007669"/>
    <property type="project" value="TreeGrafter"/>
</dbReference>
<dbReference type="Pfam" id="PF13912">
    <property type="entry name" value="zf-C2H2_6"/>
    <property type="match status" value="1"/>
</dbReference>
<evidence type="ECO:0000256" key="4">
    <source>
        <dbReference type="ARBA" id="ARBA00022771"/>
    </source>
</evidence>
<dbReference type="Proteomes" id="UP001209878">
    <property type="component" value="Unassembled WGS sequence"/>
</dbReference>
<protein>
    <recommendedName>
        <fullName evidence="9">C2H2-type domain-containing protein</fullName>
    </recommendedName>
</protein>
<evidence type="ECO:0000259" key="9">
    <source>
        <dbReference type="PROSITE" id="PS50157"/>
    </source>
</evidence>
<evidence type="ECO:0000313" key="10">
    <source>
        <dbReference type="EMBL" id="KAK2167512.1"/>
    </source>
</evidence>
<dbReference type="GO" id="GO:0008270">
    <property type="term" value="F:zinc ion binding"/>
    <property type="evidence" value="ECO:0007669"/>
    <property type="project" value="UniProtKB-KW"/>
</dbReference>
<keyword evidence="2" id="KW-0479">Metal-binding</keyword>
<dbReference type="GO" id="GO:0005634">
    <property type="term" value="C:nucleus"/>
    <property type="evidence" value="ECO:0007669"/>
    <property type="project" value="UniProtKB-SubCell"/>
</dbReference>
<feature type="domain" description="C2H2-type" evidence="9">
    <location>
        <begin position="420"/>
        <end position="448"/>
    </location>
</feature>
<dbReference type="InterPro" id="IPR050527">
    <property type="entry name" value="Snail/Krueppel_Znf"/>
</dbReference>
<gene>
    <name evidence="10" type="ORF">NP493_1273g01007</name>
</gene>
<evidence type="ECO:0000313" key="11">
    <source>
        <dbReference type="Proteomes" id="UP001209878"/>
    </source>
</evidence>
<evidence type="ECO:0000256" key="1">
    <source>
        <dbReference type="ARBA" id="ARBA00004123"/>
    </source>
</evidence>
<dbReference type="InterPro" id="IPR036236">
    <property type="entry name" value="Znf_C2H2_sf"/>
</dbReference>
<dbReference type="PROSITE" id="PS00028">
    <property type="entry name" value="ZINC_FINGER_C2H2_1"/>
    <property type="match status" value="4"/>
</dbReference>
<reference evidence="10" key="1">
    <citation type="journal article" date="2023" name="Mol. Biol. Evol.">
        <title>Third-Generation Sequencing Reveals the Adaptive Role of the Epigenome in Three Deep-Sea Polychaetes.</title>
        <authorList>
            <person name="Perez M."/>
            <person name="Aroh O."/>
            <person name="Sun Y."/>
            <person name="Lan Y."/>
            <person name="Juniper S.K."/>
            <person name="Young C.R."/>
            <person name="Angers B."/>
            <person name="Qian P.Y."/>
        </authorList>
    </citation>
    <scope>NUCLEOTIDE SEQUENCE</scope>
    <source>
        <strain evidence="10">R07B-5</strain>
    </source>
</reference>
<feature type="region of interest" description="Disordered" evidence="8">
    <location>
        <begin position="102"/>
        <end position="155"/>
    </location>
</feature>
<feature type="compositionally biased region" description="Basic and acidic residues" evidence="8">
    <location>
        <begin position="108"/>
        <end position="124"/>
    </location>
</feature>
<dbReference type="SUPFAM" id="SSF57667">
    <property type="entry name" value="beta-beta-alpha zinc fingers"/>
    <property type="match status" value="2"/>
</dbReference>
<name>A0AAD9NEP7_RIDPI</name>
<dbReference type="Gene3D" id="3.30.160.60">
    <property type="entry name" value="Classic Zinc Finger"/>
    <property type="match status" value="2"/>
</dbReference>
<keyword evidence="5" id="KW-0862">Zinc</keyword>
<dbReference type="PROSITE" id="PS50157">
    <property type="entry name" value="ZINC_FINGER_C2H2_2"/>
    <property type="match status" value="3"/>
</dbReference>
<comment type="subcellular location">
    <subcellularLocation>
        <location evidence="1">Nucleus</location>
    </subcellularLocation>
</comment>
<accession>A0AAD9NEP7</accession>
<evidence type="ECO:0000256" key="5">
    <source>
        <dbReference type="ARBA" id="ARBA00022833"/>
    </source>
</evidence>
<dbReference type="InterPro" id="IPR013087">
    <property type="entry name" value="Znf_C2H2_type"/>
</dbReference>
<dbReference type="AlphaFoldDB" id="A0AAD9NEP7"/>
<evidence type="ECO:0000256" key="8">
    <source>
        <dbReference type="SAM" id="MobiDB-lite"/>
    </source>
</evidence>
<keyword evidence="3" id="KW-0677">Repeat</keyword>
<evidence type="ECO:0000256" key="2">
    <source>
        <dbReference type="ARBA" id="ARBA00022723"/>
    </source>
</evidence>
<proteinExistence type="predicted"/>
<evidence type="ECO:0000256" key="3">
    <source>
        <dbReference type="ARBA" id="ARBA00022737"/>
    </source>
</evidence>
<feature type="domain" description="C2H2-type" evidence="9">
    <location>
        <begin position="448"/>
        <end position="476"/>
    </location>
</feature>
<dbReference type="PANTHER" id="PTHR24388">
    <property type="entry name" value="ZINC FINGER PROTEIN"/>
    <property type="match status" value="1"/>
</dbReference>
<sequence length="501" mass="54682">MDMASSNQNRILCTNLTELVKKTLLSFCEINITFSSHLEIFGSVHVHADGDDVISFLLNEKCARQITGPKNVVHRRSWSDTMGVMKTQSVATEEFLDETVTDNAACGKSDEDRVSSSASREHKGGSTPEVGTPGSGKSQPSESPDARESAPTEPDDDVEIVGAEMNDAHGGDTPTPTSGPMYSGDVKATWQQQHGWVRPTQLIPNWSAVSSQSSSQPNGDGYAAMQEAVGRATDDRRRSSGSASMDYVPPIVTLQEETQEQLISASEVNSVLCCLAGNSDARSGSLTELPANVSLMRSDVKQEPGDVQATYTSEAETTAAAHSAGSSQALWGDAGDVSGVWQAAPDGGTGDDGAASATVFKHPCFLCSLSFHSQLRLKMHLSRWHRQIINSPGGEVRCLICHKVFPDSDAFAAHTDRCHYRCVACGKSFSSKQAHDLHFRADHQLVRYQCQICMVRFKTKDGFRCHMNAQHNRSRQYDCLTCGRRFYTRQALYSHKKQNHQ</sequence>
<dbReference type="PANTHER" id="PTHR24388:SF54">
    <property type="entry name" value="PROTEIN ESCARGOT"/>
    <property type="match status" value="1"/>
</dbReference>
<organism evidence="10 11">
    <name type="scientific">Ridgeia piscesae</name>
    <name type="common">Tubeworm</name>
    <dbReference type="NCBI Taxonomy" id="27915"/>
    <lineage>
        <taxon>Eukaryota</taxon>
        <taxon>Metazoa</taxon>
        <taxon>Spiralia</taxon>
        <taxon>Lophotrochozoa</taxon>
        <taxon>Annelida</taxon>
        <taxon>Polychaeta</taxon>
        <taxon>Sedentaria</taxon>
        <taxon>Canalipalpata</taxon>
        <taxon>Sabellida</taxon>
        <taxon>Siboglinidae</taxon>
        <taxon>Ridgeia</taxon>
    </lineage>
</organism>
<keyword evidence="6" id="KW-0539">Nucleus</keyword>
<comment type="caution">
    <text evidence="10">The sequence shown here is derived from an EMBL/GenBank/DDBJ whole genome shotgun (WGS) entry which is preliminary data.</text>
</comment>
<evidence type="ECO:0000256" key="6">
    <source>
        <dbReference type="ARBA" id="ARBA00023242"/>
    </source>
</evidence>
<evidence type="ECO:0000256" key="7">
    <source>
        <dbReference type="PROSITE-ProRule" id="PRU00042"/>
    </source>
</evidence>
<keyword evidence="4 7" id="KW-0863">Zinc-finger</keyword>
<dbReference type="GO" id="GO:0000981">
    <property type="term" value="F:DNA-binding transcription factor activity, RNA polymerase II-specific"/>
    <property type="evidence" value="ECO:0007669"/>
    <property type="project" value="TreeGrafter"/>
</dbReference>
<feature type="domain" description="C2H2-type" evidence="9">
    <location>
        <begin position="477"/>
        <end position="501"/>
    </location>
</feature>
<dbReference type="EMBL" id="JAODUO010001272">
    <property type="protein sequence ID" value="KAK2167512.1"/>
    <property type="molecule type" value="Genomic_DNA"/>
</dbReference>